<name>A0A4R3V6J9_9BURK</name>
<keyword evidence="7" id="KW-1185">Reference proteome</keyword>
<dbReference type="InterPro" id="IPR023063">
    <property type="entry name" value="ErpA_proteobact"/>
</dbReference>
<accession>A0A4R3V6J9</accession>
<evidence type="ECO:0000256" key="3">
    <source>
        <dbReference type="ARBA" id="ARBA00023014"/>
    </source>
</evidence>
<comment type="caution">
    <text evidence="6">The sequence shown here is derived from an EMBL/GenBank/DDBJ whole genome shotgun (WGS) entry which is preliminary data.</text>
</comment>
<keyword evidence="2 4" id="KW-0408">Iron</keyword>
<evidence type="ECO:0000256" key="2">
    <source>
        <dbReference type="ARBA" id="ARBA00023004"/>
    </source>
</evidence>
<dbReference type="GO" id="GO:0005506">
    <property type="term" value="F:iron ion binding"/>
    <property type="evidence" value="ECO:0007669"/>
    <property type="project" value="UniProtKB-UniRule"/>
</dbReference>
<dbReference type="Pfam" id="PF01521">
    <property type="entry name" value="Fe-S_biosyn"/>
    <property type="match status" value="1"/>
</dbReference>
<dbReference type="PANTHER" id="PTHR43011">
    <property type="entry name" value="IRON-SULFUR CLUSTER ASSEMBLY 2 HOMOLOG, MITOCHONDRIAL"/>
    <property type="match status" value="1"/>
</dbReference>
<dbReference type="SUPFAM" id="SSF89360">
    <property type="entry name" value="HesB-like domain"/>
    <property type="match status" value="1"/>
</dbReference>
<dbReference type="Proteomes" id="UP000294692">
    <property type="component" value="Unassembled WGS sequence"/>
</dbReference>
<dbReference type="PROSITE" id="PS01152">
    <property type="entry name" value="HESB"/>
    <property type="match status" value="1"/>
</dbReference>
<dbReference type="InterPro" id="IPR016092">
    <property type="entry name" value="ATAP"/>
</dbReference>
<reference evidence="6 7" key="1">
    <citation type="submission" date="2019-03" db="EMBL/GenBank/DDBJ databases">
        <title>Genomic Encyclopedia of Type Strains, Phase IV (KMG-IV): sequencing the most valuable type-strain genomes for metagenomic binning, comparative biology and taxonomic classification.</title>
        <authorList>
            <person name="Goeker M."/>
        </authorList>
    </citation>
    <scope>NUCLEOTIDE SEQUENCE [LARGE SCALE GENOMIC DNA]</scope>
    <source>
        <strain evidence="6 7">DSM 100048</strain>
    </source>
</reference>
<evidence type="ECO:0000313" key="6">
    <source>
        <dbReference type="EMBL" id="TCV00687.1"/>
    </source>
</evidence>
<dbReference type="GO" id="GO:0051539">
    <property type="term" value="F:4 iron, 4 sulfur cluster binding"/>
    <property type="evidence" value="ECO:0007669"/>
    <property type="project" value="TreeGrafter"/>
</dbReference>
<dbReference type="InterPro" id="IPR000361">
    <property type="entry name" value="ATAP_core_dom"/>
</dbReference>
<dbReference type="OrthoDB" id="9801228at2"/>
<proteinExistence type="inferred from homology"/>
<dbReference type="FunFam" id="2.60.300.12:FF:000002">
    <property type="entry name" value="Iron-sulfur cluster insertion protein ErpA"/>
    <property type="match status" value="1"/>
</dbReference>
<dbReference type="InterPro" id="IPR017870">
    <property type="entry name" value="FeS_cluster_insertion_CS"/>
</dbReference>
<dbReference type="NCBIfam" id="NF010147">
    <property type="entry name" value="PRK13623.1"/>
    <property type="match status" value="1"/>
</dbReference>
<gene>
    <name evidence="4" type="primary">erpA</name>
    <name evidence="6" type="ORF">EV686_103268</name>
</gene>
<feature type="binding site" evidence="4">
    <location>
        <position position="116"/>
    </location>
    <ligand>
        <name>iron-sulfur cluster</name>
        <dbReference type="ChEBI" id="CHEBI:30408"/>
    </ligand>
</feature>
<dbReference type="PANTHER" id="PTHR43011:SF1">
    <property type="entry name" value="IRON-SULFUR CLUSTER ASSEMBLY 2 HOMOLOG, MITOCHONDRIAL"/>
    <property type="match status" value="1"/>
</dbReference>
<dbReference type="HAMAP" id="MF_01380">
    <property type="entry name" value="Fe_S_insert_ErpA"/>
    <property type="match status" value="1"/>
</dbReference>
<protein>
    <recommendedName>
        <fullName evidence="4">Putative iron-sulfur cluster insertion protein ErpA</fullName>
    </recommendedName>
</protein>
<feature type="domain" description="Core" evidence="5">
    <location>
        <begin position="17"/>
        <end position="117"/>
    </location>
</feature>
<evidence type="ECO:0000256" key="4">
    <source>
        <dbReference type="HAMAP-Rule" id="MF_01380"/>
    </source>
</evidence>
<dbReference type="GO" id="GO:0051537">
    <property type="term" value="F:2 iron, 2 sulfur cluster binding"/>
    <property type="evidence" value="ECO:0007669"/>
    <property type="project" value="TreeGrafter"/>
</dbReference>
<feature type="binding site" evidence="4">
    <location>
        <position position="50"/>
    </location>
    <ligand>
        <name>iron-sulfur cluster</name>
        <dbReference type="ChEBI" id="CHEBI:30408"/>
    </ligand>
</feature>
<evidence type="ECO:0000259" key="5">
    <source>
        <dbReference type="Pfam" id="PF01521"/>
    </source>
</evidence>
<dbReference type="NCBIfam" id="TIGR00049">
    <property type="entry name" value="iron-sulfur cluster assembly accessory protein"/>
    <property type="match status" value="1"/>
</dbReference>
<comment type="similarity">
    <text evidence="4">Belongs to the HesB/IscA family.</text>
</comment>
<comment type="cofactor">
    <cofactor evidence="4">
        <name>iron-sulfur cluster</name>
        <dbReference type="ChEBI" id="CHEBI:30408"/>
    </cofactor>
    <text evidence="4">Binds 1 iron-sulfur cluster per subunit.</text>
</comment>
<sequence>MSTVMEIVDLDAPPAPLIFTDAAAAKVKELLDEENNPDLRLRVFVQGGGCSGFQYGFTFDETVNDDDTTIEKNGVQLLVDPMSFQYLVGAEIDYKDDLEGSQFVIRNPNASTTCGCGSSFTP</sequence>
<keyword evidence="1 4" id="KW-0479">Metal-binding</keyword>
<feature type="binding site" evidence="4">
    <location>
        <position position="114"/>
    </location>
    <ligand>
        <name>iron-sulfur cluster</name>
        <dbReference type="ChEBI" id="CHEBI:30408"/>
    </ligand>
</feature>
<dbReference type="InterPro" id="IPR035903">
    <property type="entry name" value="HesB-like_dom_sf"/>
</dbReference>
<evidence type="ECO:0000313" key="7">
    <source>
        <dbReference type="Proteomes" id="UP000294692"/>
    </source>
</evidence>
<dbReference type="EMBL" id="SMBX01000003">
    <property type="protein sequence ID" value="TCV00687.1"/>
    <property type="molecule type" value="Genomic_DNA"/>
</dbReference>
<evidence type="ECO:0000256" key="1">
    <source>
        <dbReference type="ARBA" id="ARBA00022723"/>
    </source>
</evidence>
<dbReference type="RefSeq" id="WP_132475493.1">
    <property type="nucleotide sequence ID" value="NZ_JBEBWM010000002.1"/>
</dbReference>
<keyword evidence="3 4" id="KW-0411">Iron-sulfur</keyword>
<dbReference type="Gene3D" id="2.60.300.12">
    <property type="entry name" value="HesB-like domain"/>
    <property type="match status" value="1"/>
</dbReference>
<organism evidence="6 7">
    <name type="scientific">Paracandidimonas soli</name>
    <dbReference type="NCBI Taxonomy" id="1917182"/>
    <lineage>
        <taxon>Bacteria</taxon>
        <taxon>Pseudomonadati</taxon>
        <taxon>Pseudomonadota</taxon>
        <taxon>Betaproteobacteria</taxon>
        <taxon>Burkholderiales</taxon>
        <taxon>Alcaligenaceae</taxon>
        <taxon>Paracandidimonas</taxon>
    </lineage>
</organism>
<comment type="subunit">
    <text evidence="4">Homodimer.</text>
</comment>
<dbReference type="AlphaFoldDB" id="A0A4R3V6J9"/>
<dbReference type="GO" id="GO:0016226">
    <property type="term" value="P:iron-sulfur cluster assembly"/>
    <property type="evidence" value="ECO:0007669"/>
    <property type="project" value="UniProtKB-UniRule"/>
</dbReference>
<comment type="function">
    <text evidence="4">Required for insertion of 4Fe-4S clusters.</text>
</comment>